<evidence type="ECO:0000313" key="4">
    <source>
        <dbReference type="EMBL" id="KAA8571758.1"/>
    </source>
</evidence>
<dbReference type="EMBL" id="VICG01000005">
    <property type="protein sequence ID" value="KAA8571758.1"/>
    <property type="molecule type" value="Genomic_DNA"/>
</dbReference>
<organism evidence="4 5">
    <name type="scientific">Monilinia fructicola</name>
    <name type="common">Brown rot fungus</name>
    <name type="synonym">Ciboria fructicola</name>
    <dbReference type="NCBI Taxonomy" id="38448"/>
    <lineage>
        <taxon>Eukaryota</taxon>
        <taxon>Fungi</taxon>
        <taxon>Dikarya</taxon>
        <taxon>Ascomycota</taxon>
        <taxon>Pezizomycotina</taxon>
        <taxon>Leotiomycetes</taxon>
        <taxon>Helotiales</taxon>
        <taxon>Sclerotiniaceae</taxon>
        <taxon>Monilinia</taxon>
    </lineage>
</organism>
<dbReference type="CDD" id="cd17039">
    <property type="entry name" value="Ubl_ubiquitin_like"/>
    <property type="match status" value="1"/>
</dbReference>
<dbReference type="GO" id="GO:0006620">
    <property type="term" value="P:post-translational protein targeting to endoplasmic reticulum membrane"/>
    <property type="evidence" value="ECO:0007669"/>
    <property type="project" value="InterPro"/>
</dbReference>
<evidence type="ECO:0000256" key="2">
    <source>
        <dbReference type="ARBA" id="ARBA00022490"/>
    </source>
</evidence>
<dbReference type="Gene3D" id="3.10.20.90">
    <property type="entry name" value="Phosphatidylinositol 3-kinase Catalytic Subunit, Chain A, domain 1"/>
    <property type="match status" value="1"/>
</dbReference>
<evidence type="ECO:0000259" key="3">
    <source>
        <dbReference type="PROSITE" id="PS50053"/>
    </source>
</evidence>
<dbReference type="Pfam" id="PF12754">
    <property type="entry name" value="Get5_N"/>
    <property type="match status" value="1"/>
</dbReference>
<accession>A0A5M9JQF7</accession>
<dbReference type="InterPro" id="IPR000626">
    <property type="entry name" value="Ubiquitin-like_dom"/>
</dbReference>
<reference evidence="4 5" key="1">
    <citation type="submission" date="2019-06" db="EMBL/GenBank/DDBJ databases">
        <title>Genome Sequence of the Brown Rot Fungal Pathogen Monilinia fructicola.</title>
        <authorList>
            <person name="De Miccolis Angelini R.M."/>
            <person name="Landi L."/>
            <person name="Abate D."/>
            <person name="Pollastro S."/>
            <person name="Romanazzi G."/>
            <person name="Faretra F."/>
        </authorList>
    </citation>
    <scope>NUCLEOTIDE SEQUENCE [LARGE SCALE GENOMIC DNA]</scope>
    <source>
        <strain evidence="4 5">Mfrc123</strain>
    </source>
</reference>
<evidence type="ECO:0000256" key="1">
    <source>
        <dbReference type="ARBA" id="ARBA00004514"/>
    </source>
</evidence>
<dbReference type="Gene3D" id="1.10.286.70">
    <property type="entry name" value="Get5 dimerization domain"/>
    <property type="match status" value="1"/>
</dbReference>
<dbReference type="SUPFAM" id="SSF54236">
    <property type="entry name" value="Ubiquitin-like"/>
    <property type="match status" value="1"/>
</dbReference>
<dbReference type="Proteomes" id="UP000322873">
    <property type="component" value="Unassembled WGS sequence"/>
</dbReference>
<dbReference type="FunFam" id="3.10.20.90:FF:000426">
    <property type="entry name" value="Ubiquitin and WLM domain-containing metalloprotease SPCC1442.07c"/>
    <property type="match status" value="1"/>
</dbReference>
<dbReference type="InterPro" id="IPR047154">
    <property type="entry name" value="UBL4A-like"/>
</dbReference>
<protein>
    <recommendedName>
        <fullName evidence="3">Ubiquitin-like domain-containing protein</fullName>
    </recommendedName>
</protein>
<keyword evidence="5" id="KW-1185">Reference proteome</keyword>
<dbReference type="PROSITE" id="PS50053">
    <property type="entry name" value="UBIQUITIN_2"/>
    <property type="match status" value="1"/>
</dbReference>
<dbReference type="PANTHER" id="PTHR46555">
    <property type="entry name" value="UBIQUITIN-LIKE PROTEIN 4A"/>
    <property type="match status" value="1"/>
</dbReference>
<feature type="domain" description="Ubiquitin-like" evidence="3">
    <location>
        <begin position="61"/>
        <end position="139"/>
    </location>
</feature>
<proteinExistence type="predicted"/>
<dbReference type="AlphaFoldDB" id="A0A5M9JQF7"/>
<evidence type="ECO:0000313" key="5">
    <source>
        <dbReference type="Proteomes" id="UP000322873"/>
    </source>
</evidence>
<comment type="caution">
    <text evidence="4">The sequence shown here is derived from an EMBL/GenBank/DDBJ whole genome shotgun (WGS) entry which is preliminary data.</text>
</comment>
<comment type="subcellular location">
    <subcellularLocation>
        <location evidence="1">Cytoplasm</location>
        <location evidence="1">Cytosol</location>
    </subcellularLocation>
</comment>
<dbReference type="InterPro" id="IPR049256">
    <property type="entry name" value="Get5_C"/>
</dbReference>
<gene>
    <name evidence="4" type="ORF">EYC84_001732</name>
</gene>
<dbReference type="PANTHER" id="PTHR46555:SF1">
    <property type="entry name" value="UBIQUITIN-LIKE PROTEIN 4A"/>
    <property type="match status" value="1"/>
</dbReference>
<sequence length="248" mass="28095">MTELTFAKSFIQIIESRPSKITADHVEDPRNYPSRGAVILPKMRKPPAKRQKLAPGQERSISVSLKSLRNPPLDLTLSALSPNTSILNLKEALSEKEGIPVEKLRILYNKKPVGDAKVLKEIIGEEETKAEFSVMVYGGAASVRKVETSEKEVEEVPVTQVPSGLESLAGEEFWGDLKGFLVRRLRDEDQGNKVYEVFKKAWEGSIRHCTVRKTQAYGQFRTMYFRKKSLFNVFIYHHAEMINPSSEE</sequence>
<dbReference type="InterPro" id="IPR024737">
    <property type="entry name" value="Get5_N"/>
</dbReference>
<dbReference type="VEuPathDB" id="FungiDB:MFRU_035g00130"/>
<dbReference type="GO" id="GO:0005829">
    <property type="term" value="C:cytosol"/>
    <property type="evidence" value="ECO:0007669"/>
    <property type="project" value="UniProtKB-SubCell"/>
</dbReference>
<keyword evidence="2" id="KW-0963">Cytoplasm</keyword>
<name>A0A5M9JQF7_MONFR</name>
<dbReference type="Pfam" id="PF17183">
    <property type="entry name" value="Get5_C"/>
    <property type="match status" value="1"/>
</dbReference>
<dbReference type="InterPro" id="IPR029071">
    <property type="entry name" value="Ubiquitin-like_domsf"/>
</dbReference>